<keyword evidence="3" id="KW-1185">Reference proteome</keyword>
<accession>A0A183FIH7</accession>
<evidence type="ECO:0000256" key="1">
    <source>
        <dbReference type="SAM" id="MobiDB-lite"/>
    </source>
</evidence>
<dbReference type="EMBL" id="UZAH01025722">
    <property type="protein sequence ID" value="VDO69346.1"/>
    <property type="molecule type" value="Genomic_DNA"/>
</dbReference>
<gene>
    <name evidence="2" type="ORF">HPBE_LOCUS6701</name>
</gene>
<evidence type="ECO:0000313" key="2">
    <source>
        <dbReference type="EMBL" id="VDO69346.1"/>
    </source>
</evidence>
<protein>
    <submittedName>
        <fullName evidence="4">DUF5617 domain-containing protein</fullName>
    </submittedName>
</protein>
<accession>A0A3P7X7N8</accession>
<sequence length="196" mass="21526">MGLLRTSSPQQSMEAESLKATDTRLSPEALELIRQRGAARASGNYELMFEFANLCRASIKEDLKESRAEVLAGAAEARLSIHNAHRSFANFKTKMAALRHPNRISPLPEGSPTIPGDSGDFYSDLLDSHLRILVMLNGLNAGEDCVSLLEQLVLQHSSRIPEAVKETILEVKPVLVCAGVFFSREPHGTMRIRLGC</sequence>
<dbReference type="AlphaFoldDB" id="A0A183FIH7"/>
<dbReference type="OrthoDB" id="5863145at2759"/>
<reference evidence="4" key="2">
    <citation type="submission" date="2019-09" db="UniProtKB">
        <authorList>
            <consortium name="WormBaseParasite"/>
        </authorList>
    </citation>
    <scope>IDENTIFICATION</scope>
</reference>
<name>A0A183FIH7_HELPZ</name>
<proteinExistence type="predicted"/>
<dbReference type="Proteomes" id="UP000050761">
    <property type="component" value="Unassembled WGS sequence"/>
</dbReference>
<feature type="region of interest" description="Disordered" evidence="1">
    <location>
        <begin position="1"/>
        <end position="21"/>
    </location>
</feature>
<evidence type="ECO:0000313" key="4">
    <source>
        <dbReference type="WBParaSite" id="HPBE_0000670001-mRNA-1"/>
    </source>
</evidence>
<reference evidence="2 3" key="1">
    <citation type="submission" date="2018-11" db="EMBL/GenBank/DDBJ databases">
        <authorList>
            <consortium name="Pathogen Informatics"/>
        </authorList>
    </citation>
    <scope>NUCLEOTIDE SEQUENCE [LARGE SCALE GENOMIC DNA]</scope>
</reference>
<dbReference type="WBParaSite" id="HPBE_0000670001-mRNA-1">
    <property type="protein sequence ID" value="HPBE_0000670001-mRNA-1"/>
    <property type="gene ID" value="HPBE_0000670001"/>
</dbReference>
<organism evidence="3 4">
    <name type="scientific">Heligmosomoides polygyrus</name>
    <name type="common">Parasitic roundworm</name>
    <dbReference type="NCBI Taxonomy" id="6339"/>
    <lineage>
        <taxon>Eukaryota</taxon>
        <taxon>Metazoa</taxon>
        <taxon>Ecdysozoa</taxon>
        <taxon>Nematoda</taxon>
        <taxon>Chromadorea</taxon>
        <taxon>Rhabditida</taxon>
        <taxon>Rhabditina</taxon>
        <taxon>Rhabditomorpha</taxon>
        <taxon>Strongyloidea</taxon>
        <taxon>Heligmosomidae</taxon>
        <taxon>Heligmosomoides</taxon>
    </lineage>
</organism>
<evidence type="ECO:0000313" key="3">
    <source>
        <dbReference type="Proteomes" id="UP000050761"/>
    </source>
</evidence>
<feature type="compositionally biased region" description="Polar residues" evidence="1">
    <location>
        <begin position="1"/>
        <end position="14"/>
    </location>
</feature>